<proteinExistence type="predicted"/>
<name>A0A7W0CA00_9BACT</name>
<dbReference type="RefSeq" id="WP_181551562.1">
    <property type="nucleotide sequence ID" value="NZ_JACDUS010000006.1"/>
</dbReference>
<keyword evidence="3" id="KW-1185">Reference proteome</keyword>
<dbReference type="Pfam" id="PF13411">
    <property type="entry name" value="MerR_1"/>
    <property type="match status" value="1"/>
</dbReference>
<comment type="caution">
    <text evidence="2">The sequence shown here is derived from an EMBL/GenBank/DDBJ whole genome shotgun (WGS) entry which is preliminary data.</text>
</comment>
<accession>A0A7W0CA00</accession>
<evidence type="ECO:0000313" key="2">
    <source>
        <dbReference type="EMBL" id="MBA2881906.1"/>
    </source>
</evidence>
<evidence type="ECO:0000259" key="1">
    <source>
        <dbReference type="PROSITE" id="PS50937"/>
    </source>
</evidence>
<feature type="domain" description="HTH merR-type" evidence="1">
    <location>
        <begin position="1"/>
        <end position="73"/>
    </location>
</feature>
<dbReference type="GO" id="GO:0006355">
    <property type="term" value="P:regulation of DNA-templated transcription"/>
    <property type="evidence" value="ECO:0007669"/>
    <property type="project" value="InterPro"/>
</dbReference>
<dbReference type="CDD" id="cd00592">
    <property type="entry name" value="HTH_MerR-like"/>
    <property type="match status" value="1"/>
</dbReference>
<dbReference type="Gene3D" id="1.10.1660.10">
    <property type="match status" value="1"/>
</dbReference>
<dbReference type="GO" id="GO:0003677">
    <property type="term" value="F:DNA binding"/>
    <property type="evidence" value="ECO:0007669"/>
    <property type="project" value="UniProtKB-KW"/>
</dbReference>
<organism evidence="2 3">
    <name type="scientific">Desulfosalsimonas propionicica</name>
    <dbReference type="NCBI Taxonomy" id="332175"/>
    <lineage>
        <taxon>Bacteria</taxon>
        <taxon>Pseudomonadati</taxon>
        <taxon>Thermodesulfobacteriota</taxon>
        <taxon>Desulfobacteria</taxon>
        <taxon>Desulfobacterales</taxon>
        <taxon>Desulfosalsimonadaceae</taxon>
        <taxon>Desulfosalsimonas</taxon>
    </lineage>
</organism>
<gene>
    <name evidence="2" type="ORF">HNR65_002240</name>
</gene>
<dbReference type="Proteomes" id="UP000525298">
    <property type="component" value="Unassembled WGS sequence"/>
</dbReference>
<dbReference type="InterPro" id="IPR000551">
    <property type="entry name" value="MerR-type_HTH_dom"/>
</dbReference>
<keyword evidence="2" id="KW-0238">DNA-binding</keyword>
<dbReference type="SUPFAM" id="SSF46955">
    <property type="entry name" value="Putative DNA-binding domain"/>
    <property type="match status" value="1"/>
</dbReference>
<evidence type="ECO:0000313" key="3">
    <source>
        <dbReference type="Proteomes" id="UP000525298"/>
    </source>
</evidence>
<dbReference type="InterPro" id="IPR009061">
    <property type="entry name" value="DNA-bd_dom_put_sf"/>
</dbReference>
<reference evidence="2 3" key="1">
    <citation type="submission" date="2020-07" db="EMBL/GenBank/DDBJ databases">
        <title>Genomic Encyclopedia of Type Strains, Phase IV (KMG-IV): sequencing the most valuable type-strain genomes for metagenomic binning, comparative biology and taxonomic classification.</title>
        <authorList>
            <person name="Goeker M."/>
        </authorList>
    </citation>
    <scope>NUCLEOTIDE SEQUENCE [LARGE SCALE GENOMIC DNA]</scope>
    <source>
        <strain evidence="2 3">DSM 17721</strain>
    </source>
</reference>
<dbReference type="EMBL" id="JACDUS010000006">
    <property type="protein sequence ID" value="MBA2881906.1"/>
    <property type="molecule type" value="Genomic_DNA"/>
</dbReference>
<dbReference type="PROSITE" id="PS50937">
    <property type="entry name" value="HTH_MERR_2"/>
    <property type="match status" value="1"/>
</dbReference>
<protein>
    <submittedName>
        <fullName evidence="2">DNA-binding transcriptional MerR regulator</fullName>
    </submittedName>
</protein>
<sequence length="146" mass="16833">MWSRKKVSEITGIPDRRVLFYTEQPGILPEIEQKVGSGYAREYTLKDIIVLAFVRELNLCGFSLSRIKEFLFHIRDPEIESKWWNSAKAEPVTDKPCNIIYYHDGRGGRTIGIRQTDQPAPLMNRHTSAIIISMTNIINDILQKIT</sequence>
<dbReference type="AlphaFoldDB" id="A0A7W0CA00"/>